<dbReference type="Proteomes" id="UP000821845">
    <property type="component" value="Chromosome 3"/>
</dbReference>
<organism evidence="1 2">
    <name type="scientific">Hyalomma asiaticum</name>
    <name type="common">Tick</name>
    <dbReference type="NCBI Taxonomy" id="266040"/>
    <lineage>
        <taxon>Eukaryota</taxon>
        <taxon>Metazoa</taxon>
        <taxon>Ecdysozoa</taxon>
        <taxon>Arthropoda</taxon>
        <taxon>Chelicerata</taxon>
        <taxon>Arachnida</taxon>
        <taxon>Acari</taxon>
        <taxon>Parasitiformes</taxon>
        <taxon>Ixodida</taxon>
        <taxon>Ixodoidea</taxon>
        <taxon>Ixodidae</taxon>
        <taxon>Hyalomminae</taxon>
        <taxon>Hyalomma</taxon>
    </lineage>
</organism>
<sequence>MSRRRQSNGTPGLPRERGDATLYHRPPARGSLEAAEACMCPGGPARTQVCALLRWLFRERLSTAELSKRKASLRAFPSLVPLAFGLSARSPFMPCSLRCMRTTKSIYERFLLLRDAPYRVVRRMRRMQQEEEEEASGERQSEVSHPVLVRESGAGRPGVTDVDAAAVELSETATLRRG</sequence>
<accession>A0ACB7SR74</accession>
<proteinExistence type="predicted"/>
<evidence type="ECO:0000313" key="2">
    <source>
        <dbReference type="Proteomes" id="UP000821845"/>
    </source>
</evidence>
<name>A0ACB7SR74_HYAAI</name>
<evidence type="ECO:0000313" key="1">
    <source>
        <dbReference type="EMBL" id="KAH6936288.1"/>
    </source>
</evidence>
<dbReference type="EMBL" id="CM023483">
    <property type="protein sequence ID" value="KAH6936288.1"/>
    <property type="molecule type" value="Genomic_DNA"/>
</dbReference>
<keyword evidence="2" id="KW-1185">Reference proteome</keyword>
<comment type="caution">
    <text evidence="1">The sequence shown here is derived from an EMBL/GenBank/DDBJ whole genome shotgun (WGS) entry which is preliminary data.</text>
</comment>
<reference evidence="1" key="1">
    <citation type="submission" date="2020-05" db="EMBL/GenBank/DDBJ databases">
        <title>Large-scale comparative analyses of tick genomes elucidate their genetic diversity and vector capacities.</title>
        <authorList>
            <person name="Jia N."/>
            <person name="Wang J."/>
            <person name="Shi W."/>
            <person name="Du L."/>
            <person name="Sun Y."/>
            <person name="Zhan W."/>
            <person name="Jiang J."/>
            <person name="Wang Q."/>
            <person name="Zhang B."/>
            <person name="Ji P."/>
            <person name="Sakyi L.B."/>
            <person name="Cui X."/>
            <person name="Yuan T."/>
            <person name="Jiang B."/>
            <person name="Yang W."/>
            <person name="Lam T.T.-Y."/>
            <person name="Chang Q."/>
            <person name="Ding S."/>
            <person name="Wang X."/>
            <person name="Zhu J."/>
            <person name="Ruan X."/>
            <person name="Zhao L."/>
            <person name="Wei J."/>
            <person name="Que T."/>
            <person name="Du C."/>
            <person name="Cheng J."/>
            <person name="Dai P."/>
            <person name="Han X."/>
            <person name="Huang E."/>
            <person name="Gao Y."/>
            <person name="Liu J."/>
            <person name="Shao H."/>
            <person name="Ye R."/>
            <person name="Li L."/>
            <person name="Wei W."/>
            <person name="Wang X."/>
            <person name="Wang C."/>
            <person name="Yang T."/>
            <person name="Huo Q."/>
            <person name="Li W."/>
            <person name="Guo W."/>
            <person name="Chen H."/>
            <person name="Zhou L."/>
            <person name="Ni X."/>
            <person name="Tian J."/>
            <person name="Zhou Y."/>
            <person name="Sheng Y."/>
            <person name="Liu T."/>
            <person name="Pan Y."/>
            <person name="Xia L."/>
            <person name="Li J."/>
            <person name="Zhao F."/>
            <person name="Cao W."/>
        </authorList>
    </citation>
    <scope>NUCLEOTIDE SEQUENCE</scope>
    <source>
        <strain evidence="1">Hyas-2018</strain>
    </source>
</reference>
<gene>
    <name evidence="1" type="ORF">HPB50_015218</name>
</gene>
<protein>
    <submittedName>
        <fullName evidence="1">Uncharacterized protein</fullName>
    </submittedName>
</protein>